<comment type="caution">
    <text evidence="1">The sequence shown here is derived from an EMBL/GenBank/DDBJ whole genome shotgun (WGS) entry which is preliminary data.</text>
</comment>
<keyword evidence="2" id="KW-1185">Reference proteome</keyword>
<evidence type="ECO:0000313" key="2">
    <source>
        <dbReference type="Proteomes" id="UP001596091"/>
    </source>
</evidence>
<dbReference type="RefSeq" id="WP_263342314.1">
    <property type="nucleotide sequence ID" value="NZ_JAGSYH010000011.1"/>
</dbReference>
<dbReference type="Proteomes" id="UP001596091">
    <property type="component" value="Unassembled WGS sequence"/>
</dbReference>
<gene>
    <name evidence="1" type="ORF">ACFPT7_23670</name>
</gene>
<proteinExistence type="predicted"/>
<name>A0ABW1EM25_9BACT</name>
<protein>
    <submittedName>
        <fullName evidence="1">Uncharacterized protein</fullName>
    </submittedName>
</protein>
<accession>A0ABW1EM25</accession>
<reference evidence="2" key="1">
    <citation type="journal article" date="2019" name="Int. J. Syst. Evol. Microbiol.">
        <title>The Global Catalogue of Microorganisms (GCM) 10K type strain sequencing project: providing services to taxonomists for standard genome sequencing and annotation.</title>
        <authorList>
            <consortium name="The Broad Institute Genomics Platform"/>
            <consortium name="The Broad Institute Genome Sequencing Center for Infectious Disease"/>
            <person name="Wu L."/>
            <person name="Ma J."/>
        </authorList>
    </citation>
    <scope>NUCLEOTIDE SEQUENCE [LARGE SCALE GENOMIC DNA]</scope>
    <source>
        <strain evidence="2">JCM 4087</strain>
    </source>
</reference>
<organism evidence="1 2">
    <name type="scientific">Acidicapsa dinghuensis</name>
    <dbReference type="NCBI Taxonomy" id="2218256"/>
    <lineage>
        <taxon>Bacteria</taxon>
        <taxon>Pseudomonadati</taxon>
        <taxon>Acidobacteriota</taxon>
        <taxon>Terriglobia</taxon>
        <taxon>Terriglobales</taxon>
        <taxon>Acidobacteriaceae</taxon>
        <taxon>Acidicapsa</taxon>
    </lineage>
</organism>
<evidence type="ECO:0000313" key="1">
    <source>
        <dbReference type="EMBL" id="MFC5865325.1"/>
    </source>
</evidence>
<sequence length="146" mass="16926">MSRSQTLHLLLAQAQSNGFDLRRWYQNNINLEWAGMEDAVAFLATGNHYFALVFSHDFARAFWQKGAQMNFIVPAKTYSRVNGRGQVITINRKPFTRRTIKADVWKYHLRQMAVSDDPLRYLKRFLPTHEDLQPEGDPDEPLSAVS</sequence>
<dbReference type="EMBL" id="JBHSPH010000019">
    <property type="protein sequence ID" value="MFC5865325.1"/>
    <property type="molecule type" value="Genomic_DNA"/>
</dbReference>